<dbReference type="RefSeq" id="WP_048073318.1">
    <property type="nucleotide sequence ID" value="NZ_CALCVY010000234.1"/>
</dbReference>
<feature type="transmembrane region" description="Helical" evidence="1">
    <location>
        <begin position="31"/>
        <end position="51"/>
    </location>
</feature>
<keyword evidence="5" id="KW-1185">Reference proteome</keyword>
<dbReference type="EMBL" id="LN515531">
    <property type="protein sequence ID" value="CEA14252.1"/>
    <property type="molecule type" value="Genomic_DNA"/>
</dbReference>
<protein>
    <submittedName>
        <fullName evidence="3">Putative membrane protein</fullName>
    </submittedName>
</protein>
<keyword evidence="1" id="KW-0472">Membrane</keyword>
<keyword evidence="1" id="KW-0812">Transmembrane</keyword>
<feature type="transmembrane region" description="Helical" evidence="1">
    <location>
        <begin position="63"/>
        <end position="83"/>
    </location>
</feature>
<dbReference type="PATRIC" id="fig|2162.10.peg.1115"/>
<sequence>MKETSNPEDKGNKKDFFKNLLKEKKPHKSEFIVAIIANLIFLYIVNNLLSWNLSFIAPSFQEVLWIFNLSIGASIVGNILFLIYHPGWFRSLIKIILNILSFMVAYYLYVVFPFILSSGITVLVKIVLILVMVVLVIANLVEVVKLILGLLKRE</sequence>
<dbReference type="OrthoDB" id="71575at2157"/>
<reference evidence="4" key="3">
    <citation type="submission" date="2014-09" db="EMBL/GenBank/DDBJ databases">
        <authorList>
            <person name="Bishop-Lilly K.A."/>
            <person name="Broomall S.M."/>
            <person name="Chain P.S."/>
            <person name="Chertkov O."/>
            <person name="Coyne S.R."/>
            <person name="Daligault H.E."/>
            <person name="Davenport K.W."/>
            <person name="Erkkila T."/>
            <person name="Frey K.G."/>
            <person name="Gibbons H.S."/>
            <person name="Gu W."/>
            <person name="Jaissle J."/>
            <person name="Johnson S.L."/>
            <person name="Koroleva G.I."/>
            <person name="Ladner J.T."/>
            <person name="Lo C.-C."/>
            <person name="Minogue T.D."/>
            <person name="Munk C."/>
            <person name="Palacios G.F."/>
            <person name="Redden C.L."/>
            <person name="Rosenzweig C.N."/>
            <person name="Scholz M.B."/>
            <person name="Teshima H."/>
            <person name="Xu Y."/>
        </authorList>
    </citation>
    <scope>NUCLEOTIDE SEQUENCE</scope>
    <source>
        <strain evidence="4">Mb9</strain>
    </source>
</reference>
<organism evidence="3">
    <name type="scientific">Methanobacterium formicicum</name>
    <dbReference type="NCBI Taxonomy" id="2162"/>
    <lineage>
        <taxon>Archaea</taxon>
        <taxon>Methanobacteriati</taxon>
        <taxon>Methanobacteriota</taxon>
        <taxon>Methanomada group</taxon>
        <taxon>Methanobacteria</taxon>
        <taxon>Methanobacteriales</taxon>
        <taxon>Methanobacteriaceae</taxon>
        <taxon>Methanobacterium</taxon>
    </lineage>
</organism>
<proteinExistence type="predicted"/>
<feature type="transmembrane region" description="Helical" evidence="1">
    <location>
        <begin position="122"/>
        <end position="148"/>
    </location>
</feature>
<feature type="transmembrane region" description="Helical" evidence="1">
    <location>
        <begin position="95"/>
        <end position="116"/>
    </location>
</feature>
<dbReference type="Proteomes" id="UP000029661">
    <property type="component" value="Chromosome"/>
</dbReference>
<dbReference type="KEGG" id="mfc:BRM9_1246"/>
<name>A0A090IA29_METFO</name>
<dbReference type="AlphaFoldDB" id="A0A090IA29"/>
<keyword evidence="1" id="KW-1133">Transmembrane helix</keyword>
<dbReference type="KEGG" id="mfi:DSM1535_1928"/>
<evidence type="ECO:0000313" key="2">
    <source>
        <dbReference type="EMBL" id="AIS32061.1"/>
    </source>
</evidence>
<gene>
    <name evidence="2" type="ORF">BRM9_1246</name>
    <name evidence="3" type="ORF">DSM1535_1928</name>
    <name evidence="4" type="ORF">MB9_1068</name>
</gene>
<reference evidence="2" key="1">
    <citation type="submission" date="2013-12" db="EMBL/GenBank/DDBJ databases">
        <title>The complete genome sequence of Methanobacterium sp. BRM9.</title>
        <authorList>
            <consortium name="Pastoral Greenhouse Gas Research Consortium"/>
            <person name="Kelly W.J."/>
            <person name="Leahy S.C."/>
            <person name="Perry R."/>
            <person name="Li D."/>
            <person name="Altermann E."/>
            <person name="Lambie S.C."/>
            <person name="Attwood G.T."/>
        </authorList>
    </citation>
    <scope>NUCLEOTIDE SEQUENCE [LARGE SCALE GENOMIC DNA]</scope>
    <source>
        <strain evidence="2">BRM9</strain>
    </source>
</reference>
<evidence type="ECO:0000313" key="3">
    <source>
        <dbReference type="EMBL" id="CEA14252.1"/>
    </source>
</evidence>
<dbReference type="Proteomes" id="UP000062768">
    <property type="component" value="Chromosome I"/>
</dbReference>
<dbReference type="EMBL" id="CP006933">
    <property type="protein sequence ID" value="AIS32061.1"/>
    <property type="molecule type" value="Genomic_DNA"/>
</dbReference>
<evidence type="ECO:0000313" key="4">
    <source>
        <dbReference type="EMBL" id="CEL24707.1"/>
    </source>
</evidence>
<evidence type="ECO:0000256" key="1">
    <source>
        <dbReference type="SAM" id="Phobius"/>
    </source>
</evidence>
<reference evidence="3" key="2">
    <citation type="submission" date="2014-08" db="EMBL/GenBank/DDBJ databases">
        <authorList>
            <person name="Wibberg D."/>
        </authorList>
    </citation>
    <scope>NUCLEOTIDE SEQUENCE</scope>
</reference>
<accession>A0A090IA29</accession>
<evidence type="ECO:0000313" key="5">
    <source>
        <dbReference type="Proteomes" id="UP000062768"/>
    </source>
</evidence>
<dbReference type="GeneID" id="26739317"/>
<dbReference type="EMBL" id="LN734822">
    <property type="protein sequence ID" value="CEL24707.1"/>
    <property type="molecule type" value="Genomic_DNA"/>
</dbReference>